<dbReference type="OrthoDB" id="1434354at2759"/>
<dbReference type="AlphaFoldDB" id="A0A4Y2R9M4"/>
<gene>
    <name evidence="1" type="ORF">AVEN_273395_1</name>
</gene>
<proteinExistence type="predicted"/>
<sequence>MEREFLKAAVSATMRRNVSEPDAEKLTIRPFSKEEVSLQVKQTGCLLEWVFEVKNKDIEFSVHFRDEDSAELIHEHFVFFLFSKNYCITIG</sequence>
<evidence type="ECO:0000313" key="1">
    <source>
        <dbReference type="EMBL" id="GBN72452.1"/>
    </source>
</evidence>
<comment type="caution">
    <text evidence="1">The sequence shown here is derived from an EMBL/GenBank/DDBJ whole genome shotgun (WGS) entry which is preliminary data.</text>
</comment>
<reference evidence="1 2" key="1">
    <citation type="journal article" date="2019" name="Sci. Rep.">
        <title>Orb-weaving spider Araneus ventricosus genome elucidates the spidroin gene catalogue.</title>
        <authorList>
            <person name="Kono N."/>
            <person name="Nakamura H."/>
            <person name="Ohtoshi R."/>
            <person name="Moran D.A.P."/>
            <person name="Shinohara A."/>
            <person name="Yoshida Y."/>
            <person name="Fujiwara M."/>
            <person name="Mori M."/>
            <person name="Tomita M."/>
            <person name="Arakawa K."/>
        </authorList>
    </citation>
    <scope>NUCLEOTIDE SEQUENCE [LARGE SCALE GENOMIC DNA]</scope>
</reference>
<dbReference type="SUPFAM" id="SSF101576">
    <property type="entry name" value="Supernatant protein factor (SPF), C-terminal domain"/>
    <property type="match status" value="1"/>
</dbReference>
<dbReference type="Gene3D" id="2.60.120.680">
    <property type="entry name" value="GOLD domain"/>
    <property type="match status" value="1"/>
</dbReference>
<organism evidence="1 2">
    <name type="scientific">Araneus ventricosus</name>
    <name type="common">Orbweaver spider</name>
    <name type="synonym">Epeira ventricosa</name>
    <dbReference type="NCBI Taxonomy" id="182803"/>
    <lineage>
        <taxon>Eukaryota</taxon>
        <taxon>Metazoa</taxon>
        <taxon>Ecdysozoa</taxon>
        <taxon>Arthropoda</taxon>
        <taxon>Chelicerata</taxon>
        <taxon>Arachnida</taxon>
        <taxon>Araneae</taxon>
        <taxon>Araneomorphae</taxon>
        <taxon>Entelegynae</taxon>
        <taxon>Araneoidea</taxon>
        <taxon>Araneidae</taxon>
        <taxon>Araneus</taxon>
    </lineage>
</organism>
<accession>A0A4Y2R9M4</accession>
<dbReference type="InterPro" id="IPR036598">
    <property type="entry name" value="GOLD_dom_sf"/>
</dbReference>
<dbReference type="EMBL" id="BGPR01016280">
    <property type="protein sequence ID" value="GBN72452.1"/>
    <property type="molecule type" value="Genomic_DNA"/>
</dbReference>
<dbReference type="Proteomes" id="UP000499080">
    <property type="component" value="Unassembled WGS sequence"/>
</dbReference>
<evidence type="ECO:0000313" key="2">
    <source>
        <dbReference type="Proteomes" id="UP000499080"/>
    </source>
</evidence>
<name>A0A4Y2R9M4_ARAVE</name>
<protein>
    <submittedName>
        <fullName evidence="1">Uncharacterized protein</fullName>
    </submittedName>
</protein>
<keyword evidence="2" id="KW-1185">Reference proteome</keyword>